<evidence type="ECO:0000256" key="2">
    <source>
        <dbReference type="SAM" id="MobiDB-lite"/>
    </source>
</evidence>
<dbReference type="GO" id="GO:0030570">
    <property type="term" value="F:pectate lyase activity"/>
    <property type="evidence" value="ECO:0007669"/>
    <property type="project" value="InterPro"/>
</dbReference>
<feature type="domain" description="Pectate lyase N-terminal" evidence="4">
    <location>
        <begin position="30"/>
        <end position="70"/>
    </location>
</feature>
<keyword evidence="5" id="KW-0456">Lyase</keyword>
<feature type="chain" id="PRO_5016262752" evidence="3">
    <location>
        <begin position="24"/>
        <end position="163"/>
    </location>
</feature>
<keyword evidence="6" id="KW-1185">Reference proteome</keyword>
<dbReference type="AlphaFoldDB" id="A0A314YGT5"/>
<evidence type="ECO:0000313" key="6">
    <source>
        <dbReference type="Proteomes" id="UP000250321"/>
    </source>
</evidence>
<feature type="region of interest" description="Disordered" evidence="2">
    <location>
        <begin position="75"/>
        <end position="138"/>
    </location>
</feature>
<evidence type="ECO:0000259" key="4">
    <source>
        <dbReference type="Pfam" id="PF04431"/>
    </source>
</evidence>
<protein>
    <submittedName>
        <fullName evidence="5">Pectate lyase</fullName>
    </submittedName>
</protein>
<feature type="compositionally biased region" description="Basic and acidic residues" evidence="2">
    <location>
        <begin position="90"/>
        <end position="109"/>
    </location>
</feature>
<dbReference type="OrthoDB" id="1743703at2759"/>
<name>A0A314YGT5_PRUYE</name>
<dbReference type="STRING" id="2094558.A0A314YGT5"/>
<dbReference type="EMBL" id="PJQY01000938">
    <property type="protein sequence ID" value="PQQ06752.1"/>
    <property type="molecule type" value="Genomic_DNA"/>
</dbReference>
<accession>A0A314YGT5</accession>
<evidence type="ECO:0000256" key="3">
    <source>
        <dbReference type="SAM" id="SignalP"/>
    </source>
</evidence>
<feature type="signal peptide" evidence="3">
    <location>
        <begin position="1"/>
        <end position="23"/>
    </location>
</feature>
<comment type="caution">
    <text evidence="5">The sequence shown here is derived from an EMBL/GenBank/DDBJ whole genome shotgun (WGS) entry which is preliminary data.</text>
</comment>
<comment type="similarity">
    <text evidence="1">Belongs to the polysaccharide lyase 1 family.</text>
</comment>
<proteinExistence type="inferred from homology"/>
<evidence type="ECO:0000256" key="1">
    <source>
        <dbReference type="ARBA" id="ARBA00010980"/>
    </source>
</evidence>
<dbReference type="Pfam" id="PF04431">
    <property type="entry name" value="Pec_lyase_N"/>
    <property type="match status" value="1"/>
</dbReference>
<dbReference type="Proteomes" id="UP000250321">
    <property type="component" value="Unassembled WGS sequence"/>
</dbReference>
<evidence type="ECO:0000313" key="5">
    <source>
        <dbReference type="EMBL" id="PQQ06752.1"/>
    </source>
</evidence>
<feature type="compositionally biased region" description="Basic residues" evidence="2">
    <location>
        <begin position="110"/>
        <end position="124"/>
    </location>
</feature>
<dbReference type="InterPro" id="IPR007524">
    <property type="entry name" value="Pec_lyase_N"/>
</dbReference>
<gene>
    <name evidence="5" type="ORF">Pyn_10615</name>
</gene>
<keyword evidence="3" id="KW-0732">Signal</keyword>
<reference evidence="5 6" key="1">
    <citation type="submission" date="2018-02" db="EMBL/GenBank/DDBJ databases">
        <title>Draft genome of wild Prunus yedoensis var. nudiflora.</title>
        <authorList>
            <person name="Baek S."/>
            <person name="Kim J.-H."/>
            <person name="Choi K."/>
            <person name="Kim G.-B."/>
            <person name="Cho A."/>
            <person name="Jang H."/>
            <person name="Shin C.-H."/>
            <person name="Yu H.-J."/>
            <person name="Mun J.-H."/>
        </authorList>
    </citation>
    <scope>NUCLEOTIDE SEQUENCE [LARGE SCALE GENOMIC DNA]</scope>
    <source>
        <strain evidence="6">cv. Jeju island</strain>
        <tissue evidence="5">Leaf</tissue>
    </source>
</reference>
<organism evidence="5 6">
    <name type="scientific">Prunus yedoensis var. nudiflora</name>
    <dbReference type="NCBI Taxonomy" id="2094558"/>
    <lineage>
        <taxon>Eukaryota</taxon>
        <taxon>Viridiplantae</taxon>
        <taxon>Streptophyta</taxon>
        <taxon>Embryophyta</taxon>
        <taxon>Tracheophyta</taxon>
        <taxon>Spermatophyta</taxon>
        <taxon>Magnoliopsida</taxon>
        <taxon>eudicotyledons</taxon>
        <taxon>Gunneridae</taxon>
        <taxon>Pentapetalae</taxon>
        <taxon>rosids</taxon>
        <taxon>fabids</taxon>
        <taxon>Rosales</taxon>
        <taxon>Rosaceae</taxon>
        <taxon>Amygdaloideae</taxon>
        <taxon>Amygdaleae</taxon>
        <taxon>Prunus</taxon>
    </lineage>
</organism>
<sequence>MASKLDLVLFMISFCILVPSLRASIANDSNVGQFDAVWQERALKAEKTALKAYQPNPEKVAEDFNESVQEVDDFNFEDDDQGGLGQQPEEVGRLREGLRAQDTWRQERRILRRHRPFRQKRRRPQARDSPPRRHSTAAAVDHICTQHDIRLTQELIMTKPQDN</sequence>